<evidence type="ECO:0000256" key="1">
    <source>
        <dbReference type="SAM" id="MobiDB-lite"/>
    </source>
</evidence>
<name>A0A3P7GDW2_WUCBA</name>
<accession>A0A3P7GDW2</accession>
<dbReference type="EMBL" id="UYWW01012218">
    <property type="protein sequence ID" value="VDM19745.1"/>
    <property type="molecule type" value="Genomic_DNA"/>
</dbReference>
<feature type="compositionally biased region" description="Basic and acidic residues" evidence="1">
    <location>
        <begin position="228"/>
        <end position="246"/>
    </location>
</feature>
<protein>
    <submittedName>
        <fullName evidence="3">Uncharacterized protein</fullName>
    </submittedName>
</protein>
<feature type="region of interest" description="Disordered" evidence="1">
    <location>
        <begin position="203"/>
        <end position="251"/>
    </location>
</feature>
<keyword evidence="2" id="KW-1133">Transmembrane helix</keyword>
<evidence type="ECO:0000256" key="2">
    <source>
        <dbReference type="SAM" id="Phobius"/>
    </source>
</evidence>
<keyword evidence="2" id="KW-0472">Membrane</keyword>
<keyword evidence="4" id="KW-1185">Reference proteome</keyword>
<proteinExistence type="predicted"/>
<dbReference type="OMA" id="FCPIHIS"/>
<keyword evidence="2" id="KW-0812">Transmembrane</keyword>
<dbReference type="InParanoid" id="A0A3P7GDW2"/>
<feature type="compositionally biased region" description="Low complexity" evidence="1">
    <location>
        <begin position="211"/>
        <end position="225"/>
    </location>
</feature>
<organism evidence="3 4">
    <name type="scientific">Wuchereria bancrofti</name>
    <dbReference type="NCBI Taxonomy" id="6293"/>
    <lineage>
        <taxon>Eukaryota</taxon>
        <taxon>Metazoa</taxon>
        <taxon>Ecdysozoa</taxon>
        <taxon>Nematoda</taxon>
        <taxon>Chromadorea</taxon>
        <taxon>Rhabditida</taxon>
        <taxon>Spirurina</taxon>
        <taxon>Spiruromorpha</taxon>
        <taxon>Filarioidea</taxon>
        <taxon>Onchocercidae</taxon>
        <taxon>Wuchereria</taxon>
    </lineage>
</organism>
<evidence type="ECO:0000313" key="4">
    <source>
        <dbReference type="Proteomes" id="UP000270924"/>
    </source>
</evidence>
<evidence type="ECO:0000313" key="3">
    <source>
        <dbReference type="EMBL" id="VDM19745.1"/>
    </source>
</evidence>
<dbReference type="OrthoDB" id="5875012at2759"/>
<dbReference type="AlphaFoldDB" id="A0A3P7GDW2"/>
<reference evidence="3 4" key="1">
    <citation type="submission" date="2018-11" db="EMBL/GenBank/DDBJ databases">
        <authorList>
            <consortium name="Pathogen Informatics"/>
        </authorList>
    </citation>
    <scope>NUCLEOTIDE SEQUENCE [LARGE SCALE GENOMIC DNA]</scope>
</reference>
<feature type="transmembrane region" description="Helical" evidence="2">
    <location>
        <begin position="30"/>
        <end position="55"/>
    </location>
</feature>
<sequence>MIFFCFLPLLMSGREHQHSLSFYLKLANEILLQIIIWGALVGAIITLLAIIILFLMRPKVLTGEEEKQILQIPSDKKQLKKLLSVEKTQELEEVWQFCPIHISVSSTNSKTGEEPMLTQITGTDDTFKAMPELPSYMTQMEEGQPVVFHFKQEKPETAVLPVYIMTKDKNEMVQTVTLLKSSGSERKELAKLFTAKTEARTAQSSSIKKGSMTTISTPSPSPSLSAIRKTDTEKDATLEAKEENKSKTMTTPSIKSVDEGYCLITLENIMIII</sequence>
<dbReference type="Proteomes" id="UP000270924">
    <property type="component" value="Unassembled WGS sequence"/>
</dbReference>
<gene>
    <name evidence="3" type="ORF">WBA_LOCUS10784</name>
</gene>